<reference evidence="1 2" key="2">
    <citation type="submission" date="2009-01" db="EMBL/GenBank/DDBJ databases">
        <title>Draft genome sequence of Bacteroides cellulosilyticus (DSM 14838).</title>
        <authorList>
            <person name="Sudarsanam P."/>
            <person name="Ley R."/>
            <person name="Guruge J."/>
            <person name="Turnbaugh P.J."/>
            <person name="Mahowald M."/>
            <person name="Liep D."/>
            <person name="Gordon J."/>
        </authorList>
    </citation>
    <scope>NUCLEOTIDE SEQUENCE [LARGE SCALE GENOMIC DNA]</scope>
    <source>
        <strain evidence="1 2">DSM 14838</strain>
    </source>
</reference>
<dbReference type="Proteomes" id="UP000003711">
    <property type="component" value="Unassembled WGS sequence"/>
</dbReference>
<evidence type="ECO:0000313" key="2">
    <source>
        <dbReference type="Proteomes" id="UP000003711"/>
    </source>
</evidence>
<evidence type="ECO:0000313" key="1">
    <source>
        <dbReference type="EMBL" id="EEF91668.1"/>
    </source>
</evidence>
<dbReference type="EMBL" id="ACCH01000065">
    <property type="protein sequence ID" value="EEF91668.1"/>
    <property type="molecule type" value="Genomic_DNA"/>
</dbReference>
<dbReference type="AlphaFoldDB" id="E2N8V9"/>
<dbReference type="HOGENOM" id="CLU_3212143_0_0_10"/>
<comment type="caution">
    <text evidence="1">The sequence shown here is derived from an EMBL/GenBank/DDBJ whole genome shotgun (WGS) entry which is preliminary data.</text>
</comment>
<proteinExistence type="predicted"/>
<sequence length="44" mass="5200">MAKVILFSYMQAKNDIFFISSSKLAFRRVLPVVFFCRKSINRRA</sequence>
<gene>
    <name evidence="1" type="ORF">BACCELL_00704</name>
</gene>
<name>E2N8V9_9BACE</name>
<protein>
    <submittedName>
        <fullName evidence="1">Uncharacterized protein</fullName>
    </submittedName>
</protein>
<organism evidence="1 2">
    <name type="scientific">Bacteroides cellulosilyticus DSM 14838</name>
    <dbReference type="NCBI Taxonomy" id="537012"/>
    <lineage>
        <taxon>Bacteria</taxon>
        <taxon>Pseudomonadati</taxon>
        <taxon>Bacteroidota</taxon>
        <taxon>Bacteroidia</taxon>
        <taxon>Bacteroidales</taxon>
        <taxon>Bacteroidaceae</taxon>
        <taxon>Bacteroides</taxon>
    </lineage>
</organism>
<reference evidence="1 2" key="1">
    <citation type="submission" date="2008-12" db="EMBL/GenBank/DDBJ databases">
        <authorList>
            <person name="Fulton L."/>
            <person name="Clifton S."/>
            <person name="Fulton B."/>
            <person name="Xu J."/>
            <person name="Minx P."/>
            <person name="Pepin K.H."/>
            <person name="Johnson M."/>
            <person name="Bhonagiri V."/>
            <person name="Nash W.E."/>
            <person name="Mardis E.R."/>
            <person name="Wilson R.K."/>
        </authorList>
    </citation>
    <scope>NUCLEOTIDE SEQUENCE [LARGE SCALE GENOMIC DNA]</scope>
    <source>
        <strain evidence="1 2">DSM 14838</strain>
    </source>
</reference>
<accession>E2N8V9</accession>